<evidence type="ECO:0000313" key="3">
    <source>
        <dbReference type="EMBL" id="GBF98922.1"/>
    </source>
</evidence>
<feature type="compositionally biased region" description="Gly residues" evidence="1">
    <location>
        <begin position="220"/>
        <end position="230"/>
    </location>
</feature>
<keyword evidence="4" id="KW-1185">Reference proteome</keyword>
<protein>
    <recommendedName>
        <fullName evidence="2">C2 NT-type domain-containing protein</fullName>
    </recommendedName>
</protein>
<accession>A0A2V0PIR4</accession>
<feature type="compositionally biased region" description="Low complexity" evidence="1">
    <location>
        <begin position="294"/>
        <end position="309"/>
    </location>
</feature>
<gene>
    <name evidence="3" type="ORF">Rsub_11714</name>
</gene>
<comment type="caution">
    <text evidence="3">The sequence shown here is derived from an EMBL/GenBank/DDBJ whole genome shotgun (WGS) entry which is preliminary data.</text>
</comment>
<evidence type="ECO:0000259" key="2">
    <source>
        <dbReference type="PROSITE" id="PS51840"/>
    </source>
</evidence>
<evidence type="ECO:0000256" key="1">
    <source>
        <dbReference type="SAM" id="MobiDB-lite"/>
    </source>
</evidence>
<reference evidence="3 4" key="1">
    <citation type="journal article" date="2018" name="Sci. Rep.">
        <title>Raphidocelis subcapitata (=Pseudokirchneriella subcapitata) provides an insight into genome evolution and environmental adaptations in the Sphaeropleales.</title>
        <authorList>
            <person name="Suzuki S."/>
            <person name="Yamaguchi H."/>
            <person name="Nakajima N."/>
            <person name="Kawachi M."/>
        </authorList>
    </citation>
    <scope>NUCLEOTIDE SEQUENCE [LARGE SCALE GENOMIC DNA]</scope>
    <source>
        <strain evidence="3 4">NIES-35</strain>
    </source>
</reference>
<feature type="region of interest" description="Disordered" evidence="1">
    <location>
        <begin position="1"/>
        <end position="21"/>
    </location>
</feature>
<feature type="compositionally biased region" description="Low complexity" evidence="1">
    <location>
        <begin position="266"/>
        <end position="277"/>
    </location>
</feature>
<dbReference type="OrthoDB" id="537413at2759"/>
<feature type="region of interest" description="Disordered" evidence="1">
    <location>
        <begin position="427"/>
        <end position="446"/>
    </location>
</feature>
<sequence length="446" mass="45163">MAPHVEGGAPGPGGAAAGGGSGLHAGRRVADSLAALRGRRAFKYEVTLIPFFASELPDAEGLGRLSLVWQRGGKVFATEPAPVNAHTRACFWSEHLRQVITVYQDGGVFAPKEYSLKVVAASGRPGREGRRTVGKARLDLAAFCDAEAEPLPKEVFLQLKPAGKLKLSVKAGWLKDAPIEPDASTEASWTTGRSGEARFWEHSDGGGGGGGDEQDLSGFGLEGAGGGGAHGVEARMVGVPLGPPPPGHDGVGGGRRPSVLGRSSQQLAAAVEAAALQARERGSSGGGGGGCAAGRGSPHPSGTPRAGRTSGAGGGGGGYAGGSPRIAALGGGVGGGPAAVDAAAAVLEEEGGGEGRRREAAKQKARVIEAAQQHVQAMYRASDEALETERAGRVGGWAPPPRRSSIWDTLCCCCSPKKKTRFIPAVPEGWSPAEEPSTLPPTTADL</sequence>
<evidence type="ECO:0000313" key="4">
    <source>
        <dbReference type="Proteomes" id="UP000247498"/>
    </source>
</evidence>
<feature type="region of interest" description="Disordered" evidence="1">
    <location>
        <begin position="181"/>
        <end position="318"/>
    </location>
</feature>
<dbReference type="InterPro" id="IPR019448">
    <property type="entry name" value="NT-C2"/>
</dbReference>
<proteinExistence type="predicted"/>
<name>A0A2V0PIR4_9CHLO</name>
<dbReference type="Pfam" id="PF10358">
    <property type="entry name" value="NT-C2"/>
    <property type="match status" value="1"/>
</dbReference>
<dbReference type="PROSITE" id="PS51840">
    <property type="entry name" value="C2_NT"/>
    <property type="match status" value="1"/>
</dbReference>
<feature type="compositionally biased region" description="Gly residues" evidence="1">
    <location>
        <begin position="283"/>
        <end position="293"/>
    </location>
</feature>
<dbReference type="InParanoid" id="A0A2V0PIR4"/>
<dbReference type="STRING" id="307507.A0A2V0PIR4"/>
<dbReference type="Proteomes" id="UP000247498">
    <property type="component" value="Unassembled WGS sequence"/>
</dbReference>
<feature type="compositionally biased region" description="Gly residues" evidence="1">
    <location>
        <begin position="8"/>
        <end position="21"/>
    </location>
</feature>
<dbReference type="EMBL" id="BDRX01000139">
    <property type="protein sequence ID" value="GBF98922.1"/>
    <property type="molecule type" value="Genomic_DNA"/>
</dbReference>
<dbReference type="AlphaFoldDB" id="A0A2V0PIR4"/>
<feature type="domain" description="C2 NT-type" evidence="2">
    <location>
        <begin position="34"/>
        <end position="175"/>
    </location>
</feature>
<feature type="compositionally biased region" description="Basic and acidic residues" evidence="1">
    <location>
        <begin position="195"/>
        <end position="204"/>
    </location>
</feature>
<organism evidence="3 4">
    <name type="scientific">Raphidocelis subcapitata</name>
    <dbReference type="NCBI Taxonomy" id="307507"/>
    <lineage>
        <taxon>Eukaryota</taxon>
        <taxon>Viridiplantae</taxon>
        <taxon>Chlorophyta</taxon>
        <taxon>core chlorophytes</taxon>
        <taxon>Chlorophyceae</taxon>
        <taxon>CS clade</taxon>
        <taxon>Sphaeropleales</taxon>
        <taxon>Selenastraceae</taxon>
        <taxon>Raphidocelis</taxon>
    </lineage>
</organism>